<evidence type="ECO:0000256" key="5">
    <source>
        <dbReference type="SAM" id="MobiDB-lite"/>
    </source>
</evidence>
<keyword evidence="4 6" id="KW-0472">Membrane</keyword>
<dbReference type="InterPro" id="IPR001046">
    <property type="entry name" value="NRAMP_fam"/>
</dbReference>
<feature type="transmembrane region" description="Helical" evidence="6">
    <location>
        <begin position="350"/>
        <end position="370"/>
    </location>
</feature>
<feature type="transmembrane region" description="Helical" evidence="6">
    <location>
        <begin position="208"/>
        <end position="230"/>
    </location>
</feature>
<reference evidence="8" key="1">
    <citation type="journal article" date="2019" name="Int. J. Syst. Evol. Microbiol.">
        <title>The Global Catalogue of Microorganisms (GCM) 10K type strain sequencing project: providing services to taxonomists for standard genome sequencing and annotation.</title>
        <authorList>
            <consortium name="The Broad Institute Genomics Platform"/>
            <consortium name="The Broad Institute Genome Sequencing Center for Infectious Disease"/>
            <person name="Wu L."/>
            <person name="Ma J."/>
        </authorList>
    </citation>
    <scope>NUCLEOTIDE SEQUENCE [LARGE SCALE GENOMIC DNA]</scope>
    <source>
        <strain evidence="8">JCM 13319</strain>
    </source>
</reference>
<feature type="transmembrane region" description="Helical" evidence="6">
    <location>
        <begin position="301"/>
        <end position="327"/>
    </location>
</feature>
<gene>
    <name evidence="7" type="ORF">GCM10009691_24930</name>
</gene>
<evidence type="ECO:0000313" key="7">
    <source>
        <dbReference type="EMBL" id="GAA1549424.1"/>
    </source>
</evidence>
<proteinExistence type="predicted"/>
<feature type="transmembrane region" description="Helical" evidence="6">
    <location>
        <begin position="32"/>
        <end position="53"/>
    </location>
</feature>
<comment type="caution">
    <text evidence="7">The sequence shown here is derived from an EMBL/GenBank/DDBJ whole genome shotgun (WGS) entry which is preliminary data.</text>
</comment>
<evidence type="ECO:0000313" key="8">
    <source>
        <dbReference type="Proteomes" id="UP001501791"/>
    </source>
</evidence>
<dbReference type="Pfam" id="PF01566">
    <property type="entry name" value="Nramp"/>
    <property type="match status" value="1"/>
</dbReference>
<feature type="transmembrane region" description="Helical" evidence="6">
    <location>
        <begin position="250"/>
        <end position="272"/>
    </location>
</feature>
<feature type="transmembrane region" description="Helical" evidence="6">
    <location>
        <begin position="167"/>
        <end position="188"/>
    </location>
</feature>
<evidence type="ECO:0000256" key="2">
    <source>
        <dbReference type="ARBA" id="ARBA00022692"/>
    </source>
</evidence>
<accession>A0ABP4MSD0</accession>
<dbReference type="Proteomes" id="UP001501791">
    <property type="component" value="Unassembled WGS sequence"/>
</dbReference>
<evidence type="ECO:0000256" key="6">
    <source>
        <dbReference type="SAM" id="Phobius"/>
    </source>
</evidence>
<evidence type="ECO:0000256" key="4">
    <source>
        <dbReference type="ARBA" id="ARBA00023136"/>
    </source>
</evidence>
<comment type="subcellular location">
    <subcellularLocation>
        <location evidence="1">Membrane</location>
        <topology evidence="1">Multi-pass membrane protein</topology>
    </subcellularLocation>
</comment>
<feature type="transmembrane region" description="Helical" evidence="6">
    <location>
        <begin position="59"/>
        <end position="82"/>
    </location>
</feature>
<evidence type="ECO:0000256" key="3">
    <source>
        <dbReference type="ARBA" id="ARBA00022989"/>
    </source>
</evidence>
<organism evidence="7 8">
    <name type="scientific">Brevibacterium picturae</name>
    <dbReference type="NCBI Taxonomy" id="260553"/>
    <lineage>
        <taxon>Bacteria</taxon>
        <taxon>Bacillati</taxon>
        <taxon>Actinomycetota</taxon>
        <taxon>Actinomycetes</taxon>
        <taxon>Micrococcales</taxon>
        <taxon>Brevibacteriaceae</taxon>
        <taxon>Brevibacterium</taxon>
    </lineage>
</organism>
<feature type="region of interest" description="Disordered" evidence="5">
    <location>
        <begin position="1"/>
        <end position="24"/>
    </location>
</feature>
<feature type="compositionally biased region" description="Polar residues" evidence="5">
    <location>
        <begin position="1"/>
        <end position="18"/>
    </location>
</feature>
<dbReference type="RefSeq" id="WP_346036315.1">
    <property type="nucleotide sequence ID" value="NZ_BAAALY010000012.1"/>
</dbReference>
<keyword evidence="2 6" id="KW-0812">Transmembrane</keyword>
<feature type="transmembrane region" description="Helical" evidence="6">
    <location>
        <begin position="103"/>
        <end position="120"/>
    </location>
</feature>
<dbReference type="EMBL" id="BAAALY010000012">
    <property type="protein sequence ID" value="GAA1549424.1"/>
    <property type="molecule type" value="Genomic_DNA"/>
</dbReference>
<feature type="transmembrane region" description="Helical" evidence="6">
    <location>
        <begin position="376"/>
        <end position="398"/>
    </location>
</feature>
<feature type="transmembrane region" description="Helical" evidence="6">
    <location>
        <begin position="410"/>
        <end position="433"/>
    </location>
</feature>
<keyword evidence="8" id="KW-1185">Reference proteome</keyword>
<protein>
    <submittedName>
        <fullName evidence="7">Nramp family divalent metal transporter</fullName>
    </submittedName>
</protein>
<sequence length="441" mass="46404">MSSKATPITGTTVPTASRATEPPRTWTGKIRMIGPGIVLAMASVGAGDMVTTLSSSSQFGLGLIWVFVVGLILKFGLTEAIARLQLTGSRTFLSHLTDLGGRFLPAVFLGIVLLVGFFYGSGLTAITTLTMQALIPGLPYWPTFVVIVASAVLLIGIGRYGIVESSMLGFGILMFFGMIWIAIASATVDGAPQAAAETIAPALPAGSFITVLSLIGGVGGAVGIIAYAYWIREKGWNGPQWKSVVRIDTISSYIFIGIFAVAMTVVGTFLLYTTKTSIGGSDAIIPLADSLVPLAGDIGRITYLLCLIAIVYSSILGGFSAIGYLIADGVRVLRRIDDSEADRSMAPSSLPYRLTLVYVLICSLAASTLGEPVALVIVYATVSAFVLPILSIALLLLLNRRTIPTTLRNGWRSNSILGACLALFGFLAIVQVFESFGVTLQ</sequence>
<keyword evidence="3 6" id="KW-1133">Transmembrane helix</keyword>
<evidence type="ECO:0000256" key="1">
    <source>
        <dbReference type="ARBA" id="ARBA00004141"/>
    </source>
</evidence>
<dbReference type="NCBIfam" id="NF037982">
    <property type="entry name" value="Nramp_1"/>
    <property type="match status" value="2"/>
</dbReference>
<name>A0ABP4MSD0_9MICO</name>
<feature type="transmembrane region" description="Helical" evidence="6">
    <location>
        <begin position="140"/>
        <end position="160"/>
    </location>
</feature>